<gene>
    <name evidence="2" type="ORF">H9Y04_36460</name>
</gene>
<keyword evidence="3" id="KW-1185">Reference proteome</keyword>
<dbReference type="RefSeq" id="WP_187818478.1">
    <property type="nucleotide sequence ID" value="NZ_JACTVJ010000023.1"/>
</dbReference>
<accession>A0ABR7SRA5</accession>
<protein>
    <recommendedName>
        <fullName evidence="4">Transposase</fullName>
    </recommendedName>
</protein>
<proteinExistence type="predicted"/>
<organism evidence="2 3">
    <name type="scientific">Streptomyces polyasparticus</name>
    <dbReference type="NCBI Taxonomy" id="2767826"/>
    <lineage>
        <taxon>Bacteria</taxon>
        <taxon>Bacillati</taxon>
        <taxon>Actinomycetota</taxon>
        <taxon>Actinomycetes</taxon>
        <taxon>Kitasatosporales</taxon>
        <taxon>Streptomycetaceae</taxon>
        <taxon>Streptomyces</taxon>
    </lineage>
</organism>
<evidence type="ECO:0000313" key="3">
    <source>
        <dbReference type="Proteomes" id="UP000642284"/>
    </source>
</evidence>
<reference evidence="2 3" key="1">
    <citation type="submission" date="2020-08" db="EMBL/GenBank/DDBJ databases">
        <title>Genemic of Streptomyces polyaspartic.</title>
        <authorList>
            <person name="Liu W."/>
        </authorList>
    </citation>
    <scope>NUCLEOTIDE SEQUENCE [LARGE SCALE GENOMIC DNA]</scope>
    <source>
        <strain evidence="2 3">TRM66268-LWL</strain>
    </source>
</reference>
<evidence type="ECO:0000256" key="1">
    <source>
        <dbReference type="SAM" id="MobiDB-lite"/>
    </source>
</evidence>
<evidence type="ECO:0008006" key="4">
    <source>
        <dbReference type="Google" id="ProtNLM"/>
    </source>
</evidence>
<dbReference type="EMBL" id="JACTVJ010000023">
    <property type="protein sequence ID" value="MBC9718041.1"/>
    <property type="molecule type" value="Genomic_DNA"/>
</dbReference>
<dbReference type="Proteomes" id="UP000642284">
    <property type="component" value="Unassembled WGS sequence"/>
</dbReference>
<name>A0ABR7SRA5_9ACTN</name>
<feature type="region of interest" description="Disordered" evidence="1">
    <location>
        <begin position="169"/>
        <end position="190"/>
    </location>
</feature>
<sequence>MFGRHKQDPVIDPVGWDLAGRFVVSDIVRTAGFRRPVLKGPLSVRVPKYIDGTAYFAPAVLVVRPDDTVQKYELHAAMDDQRLLATVTPDGAGRFLVADEHARTVGTVHRTAPALRTVQHSWWLQQPGHADIVARYHWAKGNGKDIARRGRETAGYVAGRLAESLLNSALGGEGGDQPGGRTPKPATWNSGDEVALTSATVEGIRSYMPQASWLDRRLLFALAVLREG</sequence>
<evidence type="ECO:0000313" key="2">
    <source>
        <dbReference type="EMBL" id="MBC9718041.1"/>
    </source>
</evidence>
<comment type="caution">
    <text evidence="2">The sequence shown here is derived from an EMBL/GenBank/DDBJ whole genome shotgun (WGS) entry which is preliminary data.</text>
</comment>